<accession>A0ABR3QBR5</accession>
<evidence type="ECO:0000259" key="2">
    <source>
        <dbReference type="PROSITE" id="PS50048"/>
    </source>
</evidence>
<name>A0ABR3QBR5_9TREE</name>
<comment type="caution">
    <text evidence="3">The sequence shown here is derived from an EMBL/GenBank/DDBJ whole genome shotgun (WGS) entry which is preliminary data.</text>
</comment>
<dbReference type="EMBL" id="JBBXJM010000002">
    <property type="protein sequence ID" value="KAL1411952.1"/>
    <property type="molecule type" value="Genomic_DNA"/>
</dbReference>
<organism evidence="3 4">
    <name type="scientific">Vanrija albida</name>
    <dbReference type="NCBI Taxonomy" id="181172"/>
    <lineage>
        <taxon>Eukaryota</taxon>
        <taxon>Fungi</taxon>
        <taxon>Dikarya</taxon>
        <taxon>Basidiomycota</taxon>
        <taxon>Agaricomycotina</taxon>
        <taxon>Tremellomycetes</taxon>
        <taxon>Trichosporonales</taxon>
        <taxon>Trichosporonaceae</taxon>
        <taxon>Vanrija</taxon>
    </lineage>
</organism>
<dbReference type="SUPFAM" id="SSF57701">
    <property type="entry name" value="Zn2/Cys6 DNA-binding domain"/>
    <property type="match status" value="1"/>
</dbReference>
<feature type="domain" description="Zn(2)-C6 fungal-type" evidence="2">
    <location>
        <begin position="30"/>
        <end position="67"/>
    </location>
</feature>
<evidence type="ECO:0000313" key="4">
    <source>
        <dbReference type="Proteomes" id="UP001565368"/>
    </source>
</evidence>
<gene>
    <name evidence="3" type="ORF">Q8F55_002945</name>
</gene>
<protein>
    <recommendedName>
        <fullName evidence="2">Zn(2)-C6 fungal-type domain-containing protein</fullName>
    </recommendedName>
</protein>
<sequence length="329" mass="35031">MPTASTPTATAPASPAAQAKRKRHTRTATGCRACRLARVKCPEGAVTRSGAKAACRRCTENGAACLYPARELGGRTPRKGMRERDAAWEAAAGVADGDGAPVPKRVRLDERGTTAPRAPLAKDTDADVYALPLVERGCVDSLCAPERHNPIWTLFALFALFARAVPMADERARRLHHGLRQLAYAANVDADELRCEEAARARRRADAELARASLAKATEDQDLTELLVRFMADRVPGGALDPGDTPPALSAMLRYATLQSAIARRASPADHDAPCAERFPFLPVLAALLARADALAADKAAHVPQTRACSLVDELSEAPDAHAAGQRAE</sequence>
<dbReference type="SMART" id="SM00066">
    <property type="entry name" value="GAL4"/>
    <property type="match status" value="1"/>
</dbReference>
<dbReference type="InterPro" id="IPR036864">
    <property type="entry name" value="Zn2-C6_fun-type_DNA-bd_sf"/>
</dbReference>
<dbReference type="RefSeq" id="XP_069211896.1">
    <property type="nucleotide sequence ID" value="XM_069351510.1"/>
</dbReference>
<feature type="compositionally biased region" description="Low complexity" evidence="1">
    <location>
        <begin position="1"/>
        <end position="17"/>
    </location>
</feature>
<dbReference type="CDD" id="cd00067">
    <property type="entry name" value="GAL4"/>
    <property type="match status" value="1"/>
</dbReference>
<evidence type="ECO:0000313" key="3">
    <source>
        <dbReference type="EMBL" id="KAL1411952.1"/>
    </source>
</evidence>
<evidence type="ECO:0000256" key="1">
    <source>
        <dbReference type="SAM" id="MobiDB-lite"/>
    </source>
</evidence>
<dbReference type="InterPro" id="IPR001138">
    <property type="entry name" value="Zn2Cys6_DnaBD"/>
</dbReference>
<dbReference type="GeneID" id="95983988"/>
<dbReference type="PROSITE" id="PS50048">
    <property type="entry name" value="ZN2_CY6_FUNGAL_2"/>
    <property type="match status" value="1"/>
</dbReference>
<keyword evidence="4" id="KW-1185">Reference proteome</keyword>
<dbReference type="Proteomes" id="UP001565368">
    <property type="component" value="Unassembled WGS sequence"/>
</dbReference>
<proteinExistence type="predicted"/>
<dbReference type="Gene3D" id="4.10.240.10">
    <property type="entry name" value="Zn(2)-C6 fungal-type DNA-binding domain"/>
    <property type="match status" value="1"/>
</dbReference>
<feature type="region of interest" description="Disordered" evidence="1">
    <location>
        <begin position="1"/>
        <end position="27"/>
    </location>
</feature>
<reference evidence="3 4" key="1">
    <citation type="submission" date="2023-08" db="EMBL/GenBank/DDBJ databases">
        <title>Annotated Genome Sequence of Vanrija albida AlHP1.</title>
        <authorList>
            <person name="Herzog R."/>
        </authorList>
    </citation>
    <scope>NUCLEOTIDE SEQUENCE [LARGE SCALE GENOMIC DNA]</scope>
    <source>
        <strain evidence="3 4">AlHP1</strain>
    </source>
</reference>